<comment type="caution">
    <text evidence="3">The sequence shown here is derived from an EMBL/GenBank/DDBJ whole genome shotgun (WGS) entry which is preliminary data.</text>
</comment>
<dbReference type="EMBL" id="LAZP02000011">
    <property type="protein sequence ID" value="PFH62995.1"/>
    <property type="molecule type" value="Genomic_DNA"/>
</dbReference>
<evidence type="ECO:0000313" key="3">
    <source>
        <dbReference type="EMBL" id="PFH62995.1"/>
    </source>
</evidence>
<evidence type="ECO:0000313" key="4">
    <source>
        <dbReference type="Proteomes" id="UP000037136"/>
    </source>
</evidence>
<name>A0A2A9PNC5_OPHUN</name>
<evidence type="ECO:0000256" key="2">
    <source>
        <dbReference type="SAM" id="Phobius"/>
    </source>
</evidence>
<keyword evidence="2" id="KW-0812">Transmembrane</keyword>
<feature type="region of interest" description="Disordered" evidence="1">
    <location>
        <begin position="118"/>
        <end position="149"/>
    </location>
</feature>
<feature type="transmembrane region" description="Helical" evidence="2">
    <location>
        <begin position="12"/>
        <end position="35"/>
    </location>
</feature>
<reference evidence="3 4" key="1">
    <citation type="journal article" date="2015" name="BMC Genomics">
        <title>Gene expression during zombie ant biting behavior reflects the complexity underlying fungal parasitic behavioral manipulation.</title>
        <authorList>
            <person name="de Bekker C."/>
            <person name="Ohm R.A."/>
            <person name="Loreto R.G."/>
            <person name="Sebastian A."/>
            <person name="Albert I."/>
            <person name="Merrow M."/>
            <person name="Brachmann A."/>
            <person name="Hughes D.P."/>
        </authorList>
    </citation>
    <scope>NUCLEOTIDE SEQUENCE [LARGE SCALE GENOMIC DNA]</scope>
    <source>
        <strain evidence="3 4">SC16a</strain>
    </source>
</reference>
<keyword evidence="4" id="KW-1185">Reference proteome</keyword>
<feature type="transmembrane region" description="Helical" evidence="2">
    <location>
        <begin position="47"/>
        <end position="69"/>
    </location>
</feature>
<proteinExistence type="predicted"/>
<feature type="compositionally biased region" description="Basic and acidic residues" evidence="1">
    <location>
        <begin position="129"/>
        <end position="145"/>
    </location>
</feature>
<gene>
    <name evidence="3" type="ORF">XA68_10407</name>
</gene>
<protein>
    <submittedName>
        <fullName evidence="3">Uncharacterized protein</fullName>
    </submittedName>
</protein>
<organism evidence="3 4">
    <name type="scientific">Ophiocordyceps unilateralis</name>
    <name type="common">Zombie-ant fungus</name>
    <name type="synonym">Torrubia unilateralis</name>
    <dbReference type="NCBI Taxonomy" id="268505"/>
    <lineage>
        <taxon>Eukaryota</taxon>
        <taxon>Fungi</taxon>
        <taxon>Dikarya</taxon>
        <taxon>Ascomycota</taxon>
        <taxon>Pezizomycotina</taxon>
        <taxon>Sordariomycetes</taxon>
        <taxon>Hypocreomycetidae</taxon>
        <taxon>Hypocreales</taxon>
        <taxon>Ophiocordycipitaceae</taxon>
        <taxon>Ophiocordyceps</taxon>
    </lineage>
</organism>
<keyword evidence="2" id="KW-1133">Transmembrane helix</keyword>
<evidence type="ECO:0000256" key="1">
    <source>
        <dbReference type="SAM" id="MobiDB-lite"/>
    </source>
</evidence>
<dbReference type="Proteomes" id="UP000037136">
    <property type="component" value="Unassembled WGS sequence"/>
</dbReference>
<reference evidence="3 4" key="2">
    <citation type="journal article" date="2017" name="Sci. Rep.">
        <title>Ant-infecting Ophiocordyceps genomes reveal a high diversity of potential behavioral manipulation genes and a possible major role for enterotoxins.</title>
        <authorList>
            <person name="de Bekker C."/>
            <person name="Ohm R.A."/>
            <person name="Evans H.C."/>
            <person name="Brachmann A."/>
            <person name="Hughes D.P."/>
        </authorList>
    </citation>
    <scope>NUCLEOTIDE SEQUENCE [LARGE SCALE GENOMIC DNA]</scope>
    <source>
        <strain evidence="3 4">SC16a</strain>
    </source>
</reference>
<accession>A0A2A9PNC5</accession>
<sequence length="202" mass="22109">MCRFAVAAERTLSFCGGFFDASLRLLYLFPSLVLIYDSLFSHIICSYIHRILTLASSIIIIVIIIIIIISSASKNLFISTKHIPLAHLSSVTSANSCACARAHGEPCLRRRLPYTEVRHAQTSPSPGRPGRDLDRLPARSRDPGPRRRTTAYIYPAASLTHVTAKRLPAAAAAAVVGPSRRRRAAVLVLAGHTHRKCSRPGF</sequence>
<dbReference type="AlphaFoldDB" id="A0A2A9PNC5"/>
<keyword evidence="2" id="KW-0472">Membrane</keyword>